<dbReference type="EMBL" id="KV943259">
    <property type="protein sequence ID" value="PIO27119.1"/>
    <property type="molecule type" value="Genomic_DNA"/>
</dbReference>
<gene>
    <name evidence="1" type="ORF">AB205_0163960</name>
</gene>
<dbReference type="AlphaFoldDB" id="A0A2G9RGW6"/>
<organism evidence="1 2">
    <name type="scientific">Aquarana catesbeiana</name>
    <name type="common">American bullfrog</name>
    <name type="synonym">Rana catesbeiana</name>
    <dbReference type="NCBI Taxonomy" id="8400"/>
    <lineage>
        <taxon>Eukaryota</taxon>
        <taxon>Metazoa</taxon>
        <taxon>Chordata</taxon>
        <taxon>Craniata</taxon>
        <taxon>Vertebrata</taxon>
        <taxon>Euteleostomi</taxon>
        <taxon>Amphibia</taxon>
        <taxon>Batrachia</taxon>
        <taxon>Anura</taxon>
        <taxon>Neobatrachia</taxon>
        <taxon>Ranoidea</taxon>
        <taxon>Ranidae</taxon>
        <taxon>Aquarana</taxon>
    </lineage>
</organism>
<dbReference type="Proteomes" id="UP000228934">
    <property type="component" value="Unassembled WGS sequence"/>
</dbReference>
<evidence type="ECO:0000313" key="2">
    <source>
        <dbReference type="Proteomes" id="UP000228934"/>
    </source>
</evidence>
<proteinExistence type="predicted"/>
<feature type="non-terminal residue" evidence="1">
    <location>
        <position position="1"/>
    </location>
</feature>
<sequence length="114" mass="12866">CRKEEPISDAALKDFLERVTRCIISGTLIFWPDHSLHATLGLRRGLASVYMPYREDAFKGGGINQDATMIRIWKKLLKAQFSSVLFILGSTHSNFYEVLASSVQDILYAGYHAK</sequence>
<evidence type="ECO:0000313" key="1">
    <source>
        <dbReference type="EMBL" id="PIO27119.1"/>
    </source>
</evidence>
<keyword evidence="2" id="KW-1185">Reference proteome</keyword>
<reference evidence="2" key="1">
    <citation type="journal article" date="2017" name="Nat. Commun.">
        <title>The North American bullfrog draft genome provides insight into hormonal regulation of long noncoding RNA.</title>
        <authorList>
            <person name="Hammond S.A."/>
            <person name="Warren R.L."/>
            <person name="Vandervalk B.P."/>
            <person name="Kucuk E."/>
            <person name="Khan H."/>
            <person name="Gibb E.A."/>
            <person name="Pandoh P."/>
            <person name="Kirk H."/>
            <person name="Zhao Y."/>
            <person name="Jones M."/>
            <person name="Mungall A.J."/>
            <person name="Coope R."/>
            <person name="Pleasance S."/>
            <person name="Moore R.A."/>
            <person name="Holt R.A."/>
            <person name="Round J.M."/>
            <person name="Ohora S."/>
            <person name="Walle B.V."/>
            <person name="Veldhoen N."/>
            <person name="Helbing C.C."/>
            <person name="Birol I."/>
        </authorList>
    </citation>
    <scope>NUCLEOTIDE SEQUENCE [LARGE SCALE GENOMIC DNA]</scope>
</reference>
<accession>A0A2G9RGW6</accession>
<name>A0A2G9RGW6_AQUCT</name>
<protein>
    <submittedName>
        <fullName evidence="1">Uncharacterized protein</fullName>
    </submittedName>
</protein>